<reference evidence="3 4" key="1">
    <citation type="submission" date="2008-03" db="EMBL/GenBank/DDBJ databases">
        <title>Sequencing of the draft genome and assembly of Burkholderia ambifaria MEX-5.</title>
        <authorList>
            <consortium name="US DOE Joint Genome Institute (JGI-PGF)"/>
            <person name="Copeland A."/>
            <person name="Lucas S."/>
            <person name="Lapidus A."/>
            <person name="Glavina del Rio T."/>
            <person name="Dalin E."/>
            <person name="Tice H."/>
            <person name="Bruce D."/>
            <person name="Goodwin L."/>
            <person name="Pitluck S."/>
            <person name="Larimer F."/>
            <person name="Land M.L."/>
            <person name="Hauser L."/>
            <person name="Tiedje J."/>
            <person name="Richardson P."/>
        </authorList>
    </citation>
    <scope>NUCLEOTIDE SEQUENCE [LARGE SCALE GENOMIC DNA]</scope>
    <source>
        <strain evidence="3 4">MEX-5</strain>
    </source>
</reference>
<dbReference type="InterPro" id="IPR052042">
    <property type="entry name" value="Tail_sheath_structural"/>
</dbReference>
<dbReference type="Gene3D" id="3.40.50.11780">
    <property type="match status" value="1"/>
</dbReference>
<dbReference type="Pfam" id="PF17482">
    <property type="entry name" value="Phage_sheath_1C"/>
    <property type="match status" value="1"/>
</dbReference>
<evidence type="ECO:0000313" key="3">
    <source>
        <dbReference type="EMBL" id="EDT41554.1"/>
    </source>
</evidence>
<dbReference type="RefSeq" id="WP_006758607.1">
    <property type="nucleotide sequence ID" value="NZ_ABLK01000071.1"/>
</dbReference>
<protein>
    <recommendedName>
        <fullName evidence="2">Tail sheath protein C-terminal domain-containing protein</fullName>
    </recommendedName>
</protein>
<sequence>MSDYTVPGVYIEEPFRLALSIPSGATAVPVFALDDGNFDPKQSDGLLGASFPLALAASEAHAFDTWMDVQSIIVIPHGKNDQEVNAVLNHCPVFLALKAYFDNGGGRCYVVQVGKLAEVVPGLDDATLIVQAGAKLEGFGEQVAKLCHVGSTYFALYDGPNASELDATGAATAGDQYVNGAPFAAVYYPWLQASVSGSNDPKVRQLVDVPPSAVMAGVYSTVDRERGVWKAPANVEIRGGLRPKYRVSDAVDGVLNAPHGGKAINVIRSFRGSGVLVWGARTLQSNLDTWRYVPVRRLFCAAERDMRAAMTVAMFEPNSQPTWERVRIAVTNYLHRLWAQGALIGDTPQAAYFAQVGLGVTMSQADVEAGRMIVKVGMAAVRPAEFIVLQLTQDVVPA</sequence>
<evidence type="ECO:0000259" key="2">
    <source>
        <dbReference type="Pfam" id="PF17482"/>
    </source>
</evidence>
<comment type="similarity">
    <text evidence="1">Belongs to the myoviridae tail sheath protein family.</text>
</comment>
<dbReference type="AlphaFoldDB" id="B1T4F6"/>
<organism evidence="3 4">
    <name type="scientific">Burkholderia ambifaria MEX-5</name>
    <dbReference type="NCBI Taxonomy" id="396597"/>
    <lineage>
        <taxon>Bacteria</taxon>
        <taxon>Pseudomonadati</taxon>
        <taxon>Pseudomonadota</taxon>
        <taxon>Betaproteobacteria</taxon>
        <taxon>Burkholderiales</taxon>
        <taxon>Burkholderiaceae</taxon>
        <taxon>Burkholderia</taxon>
        <taxon>Burkholderia cepacia complex</taxon>
    </lineage>
</organism>
<dbReference type="PANTHER" id="PTHR35861:SF1">
    <property type="entry name" value="PHAGE TAIL SHEATH PROTEIN"/>
    <property type="match status" value="1"/>
</dbReference>
<dbReference type="EMBL" id="ABLK01000071">
    <property type="protein sequence ID" value="EDT41554.1"/>
    <property type="molecule type" value="Genomic_DNA"/>
</dbReference>
<evidence type="ECO:0000313" key="4">
    <source>
        <dbReference type="Proteomes" id="UP000004814"/>
    </source>
</evidence>
<proteinExistence type="inferred from homology"/>
<dbReference type="PATRIC" id="fig|396597.7.peg.5415"/>
<evidence type="ECO:0000256" key="1">
    <source>
        <dbReference type="ARBA" id="ARBA00008005"/>
    </source>
</evidence>
<dbReference type="InterPro" id="IPR020287">
    <property type="entry name" value="Tail_sheath_C"/>
</dbReference>
<dbReference type="Proteomes" id="UP000004814">
    <property type="component" value="Unassembled WGS sequence"/>
</dbReference>
<feature type="domain" description="Tail sheath protein C-terminal" evidence="2">
    <location>
        <begin position="288"/>
        <end position="391"/>
    </location>
</feature>
<comment type="caution">
    <text evidence="3">The sequence shown here is derived from an EMBL/GenBank/DDBJ whole genome shotgun (WGS) entry which is preliminary data.</text>
</comment>
<dbReference type="PANTHER" id="PTHR35861">
    <property type="match status" value="1"/>
</dbReference>
<gene>
    <name evidence="3" type="ORF">BamMEX5DRAFT_2672</name>
</gene>
<name>B1T4F6_9BURK</name>
<accession>B1T4F6</accession>